<gene>
    <name evidence="2" type="ORF">EYF80_002223</name>
</gene>
<evidence type="ECO:0000256" key="1">
    <source>
        <dbReference type="SAM" id="MobiDB-lite"/>
    </source>
</evidence>
<evidence type="ECO:0000313" key="3">
    <source>
        <dbReference type="Proteomes" id="UP000314294"/>
    </source>
</evidence>
<evidence type="ECO:0000313" key="2">
    <source>
        <dbReference type="EMBL" id="TNN87506.1"/>
    </source>
</evidence>
<protein>
    <submittedName>
        <fullName evidence="2">Uncharacterized protein</fullName>
    </submittedName>
</protein>
<keyword evidence="3" id="KW-1185">Reference proteome</keyword>
<comment type="caution">
    <text evidence="2">The sequence shown here is derived from an EMBL/GenBank/DDBJ whole genome shotgun (WGS) entry which is preliminary data.</text>
</comment>
<reference evidence="2 3" key="1">
    <citation type="submission" date="2019-03" db="EMBL/GenBank/DDBJ databases">
        <title>First draft genome of Liparis tanakae, snailfish: a comprehensive survey of snailfish specific genes.</title>
        <authorList>
            <person name="Kim W."/>
            <person name="Song I."/>
            <person name="Jeong J.-H."/>
            <person name="Kim D."/>
            <person name="Kim S."/>
            <person name="Ryu S."/>
            <person name="Song J.Y."/>
            <person name="Lee S.K."/>
        </authorList>
    </citation>
    <scope>NUCLEOTIDE SEQUENCE [LARGE SCALE GENOMIC DNA]</scope>
    <source>
        <tissue evidence="2">Muscle</tissue>
    </source>
</reference>
<dbReference type="AlphaFoldDB" id="A0A4Z2JBD2"/>
<feature type="region of interest" description="Disordered" evidence="1">
    <location>
        <begin position="188"/>
        <end position="214"/>
    </location>
</feature>
<dbReference type="Proteomes" id="UP000314294">
    <property type="component" value="Unassembled WGS sequence"/>
</dbReference>
<sequence>MTQQSTVWILEVNIKELLETNASLNVAVNRVPLDHKAPAKTQVGLELENTSLLTDLHTAQHQIQHQLETIAALNETVKQMPLNQQAAETTQLVLEQENTALKTELKEATDLLEENEDGGPHEKDEGLQDQMKSGGCLSFSERRQDSSVSLLGQLRMDVNQPVTLKRPLNQSQHPRECHSVKYNQDPLPVHSNPRHRPPCPQPRARLDSGMFRPDTKREGFPLNCRIKQGGIREDSSVFLGILNICRNYENRIRIRPKIAS</sequence>
<name>A0A4Z2JBD2_9TELE</name>
<dbReference type="EMBL" id="SRLO01000010">
    <property type="protein sequence ID" value="TNN87506.1"/>
    <property type="molecule type" value="Genomic_DNA"/>
</dbReference>
<accession>A0A4Z2JBD2</accession>
<feature type="region of interest" description="Disordered" evidence="1">
    <location>
        <begin position="113"/>
        <end position="132"/>
    </location>
</feature>
<proteinExistence type="predicted"/>
<organism evidence="2 3">
    <name type="scientific">Liparis tanakae</name>
    <name type="common">Tanaka's snailfish</name>
    <dbReference type="NCBI Taxonomy" id="230148"/>
    <lineage>
        <taxon>Eukaryota</taxon>
        <taxon>Metazoa</taxon>
        <taxon>Chordata</taxon>
        <taxon>Craniata</taxon>
        <taxon>Vertebrata</taxon>
        <taxon>Euteleostomi</taxon>
        <taxon>Actinopterygii</taxon>
        <taxon>Neopterygii</taxon>
        <taxon>Teleostei</taxon>
        <taxon>Neoteleostei</taxon>
        <taxon>Acanthomorphata</taxon>
        <taxon>Eupercaria</taxon>
        <taxon>Perciformes</taxon>
        <taxon>Cottioidei</taxon>
        <taxon>Cottales</taxon>
        <taxon>Liparidae</taxon>
        <taxon>Liparis</taxon>
    </lineage>
</organism>